<evidence type="ECO:0000256" key="1">
    <source>
        <dbReference type="SAM" id="Phobius"/>
    </source>
</evidence>
<evidence type="ECO:0000313" key="3">
    <source>
        <dbReference type="Proteomes" id="UP000093695"/>
    </source>
</evidence>
<keyword evidence="1" id="KW-1133">Transmembrane helix</keyword>
<gene>
    <name evidence="2" type="ORF">SD37_00775</name>
</gene>
<sequence>MWTWLGRGDPRVLGGATAALVLVILTIGRIRRLRRRRTRDGLRLIEPWRHKPITGAVLQWMALALVVAGAVGAALLWLLGFPSLPSATSFGTTEVLELLKIALAVVAGLGGVVLLAVNLRKQRVAESEHLLAQAKDERERAQGFNERFGTAAEQLAHENAAVRLAGLYAMAGLADDWVTNRQICVDVLCGYLRLPVSDDASERKVRESVLRVLRDRLGEDWRGNALDLDLTGTTFTEPIVMDLATTGRLSYDEATFERGVFRIGPRNASAVTYRGAEFRNGEFRFENGDTFSDVRFSGRLVFDSDRSYWGRFLFKDCDFSDATFVITGHGEYSIRARFENCTFSECVFDYNGIIGLDHRDFFITNSTLTGGTFSLHGLGEDVSVLWISESRIENMRFDVEENREGPVKSIHLNHVEVVATELPERYVRRS</sequence>
<feature type="transmembrane region" description="Helical" evidence="1">
    <location>
        <begin position="52"/>
        <end position="78"/>
    </location>
</feature>
<dbReference type="SUPFAM" id="SSF51126">
    <property type="entry name" value="Pectin lyase-like"/>
    <property type="match status" value="1"/>
</dbReference>
<evidence type="ECO:0000313" key="2">
    <source>
        <dbReference type="EMBL" id="ANN14331.1"/>
    </source>
</evidence>
<dbReference type="Proteomes" id="UP000093695">
    <property type="component" value="Chromosome"/>
</dbReference>
<keyword evidence="1" id="KW-0812">Transmembrane</keyword>
<dbReference type="EMBL" id="CP016174">
    <property type="protein sequence ID" value="ANN14331.1"/>
    <property type="molecule type" value="Genomic_DNA"/>
</dbReference>
<name>A0A193BQ54_AMYOR</name>
<dbReference type="AlphaFoldDB" id="A0A193BQ54"/>
<dbReference type="InterPro" id="IPR011050">
    <property type="entry name" value="Pectin_lyase_fold/virulence"/>
</dbReference>
<organism evidence="2 3">
    <name type="scientific">Amycolatopsis orientalis</name>
    <name type="common">Nocardia orientalis</name>
    <dbReference type="NCBI Taxonomy" id="31958"/>
    <lineage>
        <taxon>Bacteria</taxon>
        <taxon>Bacillati</taxon>
        <taxon>Actinomycetota</taxon>
        <taxon>Actinomycetes</taxon>
        <taxon>Pseudonocardiales</taxon>
        <taxon>Pseudonocardiaceae</taxon>
        <taxon>Amycolatopsis</taxon>
    </lineage>
</organism>
<evidence type="ECO:0008006" key="4">
    <source>
        <dbReference type="Google" id="ProtNLM"/>
    </source>
</evidence>
<keyword evidence="1" id="KW-0472">Membrane</keyword>
<protein>
    <recommendedName>
        <fullName evidence="4">Pentapeptide repeat-containing protein</fullName>
    </recommendedName>
</protein>
<dbReference type="STRING" id="31958.SD37_00775"/>
<dbReference type="KEGG" id="aori:SD37_00775"/>
<feature type="transmembrane region" description="Helical" evidence="1">
    <location>
        <begin position="12"/>
        <end position="31"/>
    </location>
</feature>
<feature type="transmembrane region" description="Helical" evidence="1">
    <location>
        <begin position="98"/>
        <end position="117"/>
    </location>
</feature>
<dbReference type="RefSeq" id="WP_052674781.1">
    <property type="nucleotide sequence ID" value="NZ_CP016174.1"/>
</dbReference>
<reference evidence="2 3" key="1">
    <citation type="journal article" date="2015" name="Genome Announc.">
        <title>Draft Genome Sequence of Norvancomycin-Producing Strain Amycolatopsis orientalis CPCC200066.</title>
        <authorList>
            <person name="Lei X."/>
            <person name="Yuan F."/>
            <person name="Shi Y."/>
            <person name="Li X."/>
            <person name="Wang L."/>
            <person name="Hong B."/>
        </authorList>
    </citation>
    <scope>NUCLEOTIDE SEQUENCE [LARGE SCALE GENOMIC DNA]</scope>
    <source>
        <strain evidence="2 3">B-37</strain>
    </source>
</reference>
<proteinExistence type="predicted"/>
<keyword evidence="3" id="KW-1185">Reference proteome</keyword>
<accession>A0A193BQ54</accession>